<sequence length="57" mass="6941">MVVVTTFNLDFYPRKEWHMDTSKIQKYNSQIYYMSIRNQTPTTQQAGITTKMKRTRY</sequence>
<reference evidence="1" key="2">
    <citation type="submission" date="2015-03" db="EMBL/GenBank/DDBJ databases">
        <authorList>
            <person name="Chow C.-E.T."/>
            <person name="Winget D.M."/>
            <person name="White R.A.III."/>
            <person name="Hallam S.J."/>
            <person name="Suttle C.A."/>
        </authorList>
    </citation>
    <scope>NUCLEOTIDE SEQUENCE</scope>
    <source>
        <strain evidence="1">Oxic3_2</strain>
    </source>
</reference>
<protein>
    <submittedName>
        <fullName evidence="1">Uncharacterized protein</fullName>
    </submittedName>
</protein>
<evidence type="ECO:0000313" key="1">
    <source>
        <dbReference type="EMBL" id="AKH48743.1"/>
    </source>
</evidence>
<proteinExistence type="predicted"/>
<name>A0A0F7LAZ3_9VIRU</name>
<accession>A0A0F7LAZ3</accession>
<organism evidence="1">
    <name type="scientific">uncultured marine virus</name>
    <dbReference type="NCBI Taxonomy" id="186617"/>
    <lineage>
        <taxon>Viruses</taxon>
        <taxon>environmental samples</taxon>
    </lineage>
</organism>
<dbReference type="EMBL" id="KR029608">
    <property type="protein sequence ID" value="AKH48743.1"/>
    <property type="molecule type" value="Genomic_DNA"/>
</dbReference>
<reference evidence="1" key="1">
    <citation type="journal article" date="2015" name="Front. Microbiol.">
        <title>Combining genomic sequencing methods to explore viral diversity and reveal potential virus-host interactions.</title>
        <authorList>
            <person name="Chow C.E."/>
            <person name="Winget D.M."/>
            <person name="White R.A.III."/>
            <person name="Hallam S.J."/>
            <person name="Suttle C.A."/>
        </authorList>
    </citation>
    <scope>NUCLEOTIDE SEQUENCE</scope>
    <source>
        <strain evidence="1">Oxic3_2</strain>
    </source>
</reference>